<organism evidence="2 3">
    <name type="scientific">Xanthomonas campestris pv. malvacearum</name>
    <dbReference type="NCBI Taxonomy" id="86040"/>
    <lineage>
        <taxon>Bacteria</taxon>
        <taxon>Pseudomonadati</taxon>
        <taxon>Pseudomonadota</taxon>
        <taxon>Gammaproteobacteria</taxon>
        <taxon>Lysobacterales</taxon>
        <taxon>Lysobacteraceae</taxon>
        <taxon>Xanthomonas</taxon>
    </lineage>
</organism>
<proteinExistence type="predicted"/>
<dbReference type="AlphaFoldDB" id="A0AA45BW89"/>
<evidence type="ECO:0000313" key="3">
    <source>
        <dbReference type="Proteomes" id="UP000251513"/>
    </source>
</evidence>
<evidence type="ECO:0000313" key="2">
    <source>
        <dbReference type="EMBL" id="PUE96337.1"/>
    </source>
</evidence>
<protein>
    <submittedName>
        <fullName evidence="2">Uncharacterized protein</fullName>
    </submittedName>
</protein>
<dbReference type="EMBL" id="PYJH01000003">
    <property type="protein sequence ID" value="PUE96337.1"/>
    <property type="molecule type" value="Genomic_DNA"/>
</dbReference>
<gene>
    <name evidence="2" type="ORF">C7T86_02700</name>
</gene>
<feature type="region of interest" description="Disordered" evidence="1">
    <location>
        <begin position="1"/>
        <end position="28"/>
    </location>
</feature>
<dbReference type="Proteomes" id="UP000251513">
    <property type="component" value="Unassembled WGS sequence"/>
</dbReference>
<comment type="caution">
    <text evidence="2">The sequence shown here is derived from an EMBL/GenBank/DDBJ whole genome shotgun (WGS) entry which is preliminary data.</text>
</comment>
<evidence type="ECO:0000256" key="1">
    <source>
        <dbReference type="SAM" id="MobiDB-lite"/>
    </source>
</evidence>
<accession>A0AA45BW89</accession>
<reference evidence="2 3" key="1">
    <citation type="submission" date="2018-03" db="EMBL/GenBank/DDBJ databases">
        <title>Sequencing of reference strains of Xanthomonas.</title>
        <authorList>
            <person name="Studholme D.J."/>
            <person name="Vicente J."/>
            <person name="Sarris P."/>
        </authorList>
    </citation>
    <scope>NUCLEOTIDE SEQUENCE [LARGE SCALE GENOMIC DNA]</scope>
    <source>
        <strain evidence="2 3">WHRI 5232</strain>
    </source>
</reference>
<name>A0AA45BW89_XANCM</name>
<feature type="region of interest" description="Disordered" evidence="1">
    <location>
        <begin position="50"/>
        <end position="110"/>
    </location>
</feature>
<sequence>MGNLEARRACAVPRSKARVASGTGTVPRFKPPYLHQMRCVLQTQVNQTVQPSTSTRYKLGCTLPSPTGEGAPKGRMRVRAQRRDAAKADQSPITACPGAFRDANDPGANP</sequence>